<dbReference type="STRING" id="1802312.A3C06_04660"/>
<evidence type="ECO:0000313" key="2">
    <source>
        <dbReference type="Proteomes" id="UP000177565"/>
    </source>
</evidence>
<evidence type="ECO:0000313" key="1">
    <source>
        <dbReference type="EMBL" id="OHA27419.1"/>
    </source>
</evidence>
<dbReference type="InterPro" id="IPR027434">
    <property type="entry name" value="Homing_endonucl"/>
</dbReference>
<organism evidence="1 2">
    <name type="scientific">Candidatus Taylorbacteria bacterium RIFCSPHIGHO2_02_FULL_46_13</name>
    <dbReference type="NCBI Taxonomy" id="1802312"/>
    <lineage>
        <taxon>Bacteria</taxon>
        <taxon>Candidatus Tayloriibacteriota</taxon>
    </lineage>
</organism>
<gene>
    <name evidence="1" type="ORF">A3C06_04660</name>
</gene>
<proteinExistence type="predicted"/>
<dbReference type="SUPFAM" id="SSF55608">
    <property type="entry name" value="Homing endonucleases"/>
    <property type="match status" value="2"/>
</dbReference>
<sequence>MGKRGPKPKGKVKIKWSSDFAYAVGLITTDGCLYRHKVCVNLTSKDLEVIKNFQKALHLENRYKIGRKSRGADPDDKKYFVIQVSDTSLYNFLKGIGITPAKSKTLGPINIPDLLFFDFLRGVFDGDGYTYSYWDPRWKSSFMYYIGFVSASLAFVTWLRNEIFSSVGVKGHVTTAKGKNTYYQLKYAKADSIKIIRKMYYQKNVMHLSRKYLKIKKMLDIVGERL</sequence>
<dbReference type="Gene3D" id="3.10.28.10">
    <property type="entry name" value="Homing endonucleases"/>
    <property type="match status" value="1"/>
</dbReference>
<reference evidence="1 2" key="1">
    <citation type="journal article" date="2016" name="Nat. Commun.">
        <title>Thousands of microbial genomes shed light on interconnected biogeochemical processes in an aquifer system.</title>
        <authorList>
            <person name="Anantharaman K."/>
            <person name="Brown C.T."/>
            <person name="Hug L.A."/>
            <person name="Sharon I."/>
            <person name="Castelle C.J."/>
            <person name="Probst A.J."/>
            <person name="Thomas B.C."/>
            <person name="Singh A."/>
            <person name="Wilkins M.J."/>
            <person name="Karaoz U."/>
            <person name="Brodie E.L."/>
            <person name="Williams K.H."/>
            <person name="Hubbard S.S."/>
            <person name="Banfield J.F."/>
        </authorList>
    </citation>
    <scope>NUCLEOTIDE SEQUENCE [LARGE SCALE GENOMIC DNA]</scope>
</reference>
<evidence type="ECO:0008006" key="3">
    <source>
        <dbReference type="Google" id="ProtNLM"/>
    </source>
</evidence>
<dbReference type="Proteomes" id="UP000177565">
    <property type="component" value="Unassembled WGS sequence"/>
</dbReference>
<accession>A0A1G2MVZ0</accession>
<comment type="caution">
    <text evidence="1">The sequence shown here is derived from an EMBL/GenBank/DDBJ whole genome shotgun (WGS) entry which is preliminary data.</text>
</comment>
<dbReference type="AlphaFoldDB" id="A0A1G2MVZ0"/>
<protein>
    <recommendedName>
        <fullName evidence="3">DOD-type homing endonuclease domain-containing protein</fullName>
    </recommendedName>
</protein>
<dbReference type="EMBL" id="MHRQ01000003">
    <property type="protein sequence ID" value="OHA27419.1"/>
    <property type="molecule type" value="Genomic_DNA"/>
</dbReference>
<name>A0A1G2MVZ0_9BACT</name>